<organism evidence="2 3">
    <name type="scientific">Actinoplanes teichomyceticus</name>
    <dbReference type="NCBI Taxonomy" id="1867"/>
    <lineage>
        <taxon>Bacteria</taxon>
        <taxon>Bacillati</taxon>
        <taxon>Actinomycetota</taxon>
        <taxon>Actinomycetes</taxon>
        <taxon>Micromonosporales</taxon>
        <taxon>Micromonosporaceae</taxon>
        <taxon>Actinoplanes</taxon>
    </lineage>
</organism>
<dbReference type="AlphaFoldDB" id="A0A561VL18"/>
<dbReference type="EMBL" id="VIWY01000005">
    <property type="protein sequence ID" value="TWG12287.1"/>
    <property type="molecule type" value="Genomic_DNA"/>
</dbReference>
<protein>
    <submittedName>
        <fullName evidence="2">Uncharacterized protein</fullName>
    </submittedName>
</protein>
<evidence type="ECO:0000256" key="1">
    <source>
        <dbReference type="SAM" id="MobiDB-lite"/>
    </source>
</evidence>
<feature type="region of interest" description="Disordered" evidence="1">
    <location>
        <begin position="206"/>
        <end position="233"/>
    </location>
</feature>
<dbReference type="Proteomes" id="UP000320239">
    <property type="component" value="Unassembled WGS sequence"/>
</dbReference>
<accession>A0A561VL18</accession>
<proteinExistence type="predicted"/>
<evidence type="ECO:0000313" key="2">
    <source>
        <dbReference type="EMBL" id="TWG12287.1"/>
    </source>
</evidence>
<sequence length="253" mass="26234">MSRMRADLTAGRSVTVAAGDLTLFMYAYGAPRPHLAGGRLPTPVTWAPPHADPGAARHVTFTELSATPQAATIAHHLRWPAVAEWRSLTTAPAGGDTWVLLLEHTVTNTSGAPLPLDGPPLALPAVTAPAAGRAEWRAARAAGCTVVVVDDSANLQHPPRWSAGLSPAPFEAGPVVLGADRTVAFRYAVVVAPAARPAPALAALGRDALTGPPPPRRGEICPGAHPRHRPVRPRTPVLARRCETRAGGAPPGV</sequence>
<reference evidence="2 3" key="1">
    <citation type="submission" date="2019-06" db="EMBL/GenBank/DDBJ databases">
        <title>Sequencing the genomes of 1000 actinobacteria strains.</title>
        <authorList>
            <person name="Klenk H.-P."/>
        </authorList>
    </citation>
    <scope>NUCLEOTIDE SEQUENCE [LARGE SCALE GENOMIC DNA]</scope>
    <source>
        <strain evidence="2 3">DSM 43866</strain>
    </source>
</reference>
<gene>
    <name evidence="2" type="ORF">FHX34_105154</name>
</gene>
<dbReference type="RefSeq" id="WP_122979090.1">
    <property type="nucleotide sequence ID" value="NZ_BOMX01000100.1"/>
</dbReference>
<evidence type="ECO:0000313" key="3">
    <source>
        <dbReference type="Proteomes" id="UP000320239"/>
    </source>
</evidence>
<dbReference type="OrthoDB" id="242375at2"/>
<comment type="caution">
    <text evidence="2">The sequence shown here is derived from an EMBL/GenBank/DDBJ whole genome shotgun (WGS) entry which is preliminary data.</text>
</comment>
<keyword evidence="3" id="KW-1185">Reference proteome</keyword>
<name>A0A561VL18_ACTTI</name>